<protein>
    <recommendedName>
        <fullName evidence="5">Ig-like domain-containing protein</fullName>
    </recommendedName>
</protein>
<dbReference type="Pfam" id="PF07679">
    <property type="entry name" value="I-set"/>
    <property type="match status" value="3"/>
</dbReference>
<dbReference type="AlphaFoldDB" id="A0A3Q3JKN6"/>
<keyword evidence="7" id="KW-1185">Reference proteome</keyword>
<dbReference type="Ensembl" id="ENSMALT00000020543.1">
    <property type="protein sequence ID" value="ENSMALP00000020149.1"/>
    <property type="gene ID" value="ENSMALG00000014059.1"/>
</dbReference>
<reference evidence="6" key="1">
    <citation type="submission" date="2025-08" db="UniProtKB">
        <authorList>
            <consortium name="Ensembl"/>
        </authorList>
    </citation>
    <scope>IDENTIFICATION</scope>
</reference>
<dbReference type="InterPro" id="IPR007110">
    <property type="entry name" value="Ig-like_dom"/>
</dbReference>
<dbReference type="PANTHER" id="PTHR35971:SF5">
    <property type="entry name" value="OBSCURIN LIKE CYTOSKELETAL ADAPTOR 1"/>
    <property type="match status" value="1"/>
</dbReference>
<evidence type="ECO:0000256" key="4">
    <source>
        <dbReference type="ARBA" id="ARBA00023157"/>
    </source>
</evidence>
<evidence type="ECO:0000259" key="5">
    <source>
        <dbReference type="PROSITE" id="PS50835"/>
    </source>
</evidence>
<dbReference type="InterPro" id="IPR003599">
    <property type="entry name" value="Ig_sub"/>
</dbReference>
<dbReference type="InterPro" id="IPR003598">
    <property type="entry name" value="Ig_sub2"/>
</dbReference>
<evidence type="ECO:0000256" key="2">
    <source>
        <dbReference type="ARBA" id="ARBA00022490"/>
    </source>
</evidence>
<organism evidence="6 7">
    <name type="scientific">Monopterus albus</name>
    <name type="common">Swamp eel</name>
    <dbReference type="NCBI Taxonomy" id="43700"/>
    <lineage>
        <taxon>Eukaryota</taxon>
        <taxon>Metazoa</taxon>
        <taxon>Chordata</taxon>
        <taxon>Craniata</taxon>
        <taxon>Vertebrata</taxon>
        <taxon>Euteleostomi</taxon>
        <taxon>Actinopterygii</taxon>
        <taxon>Neopterygii</taxon>
        <taxon>Teleostei</taxon>
        <taxon>Neoteleostei</taxon>
        <taxon>Acanthomorphata</taxon>
        <taxon>Anabantaria</taxon>
        <taxon>Synbranchiformes</taxon>
        <taxon>Synbranchidae</taxon>
        <taxon>Monopterus</taxon>
    </lineage>
</organism>
<dbReference type="GO" id="GO:0005737">
    <property type="term" value="C:cytoplasm"/>
    <property type="evidence" value="ECO:0007669"/>
    <property type="project" value="UniProtKB-SubCell"/>
</dbReference>
<proteinExistence type="predicted"/>
<dbReference type="CDD" id="cd00096">
    <property type="entry name" value="Ig"/>
    <property type="match status" value="1"/>
</dbReference>
<dbReference type="InterPro" id="IPR013098">
    <property type="entry name" value="Ig_I-set"/>
</dbReference>
<dbReference type="PROSITE" id="PS50835">
    <property type="entry name" value="IG_LIKE"/>
    <property type="match status" value="3"/>
</dbReference>
<feature type="domain" description="Ig-like" evidence="5">
    <location>
        <begin position="23"/>
        <end position="116"/>
    </location>
</feature>
<dbReference type="Gene3D" id="2.60.40.10">
    <property type="entry name" value="Immunoglobulins"/>
    <property type="match status" value="3"/>
</dbReference>
<dbReference type="SUPFAM" id="SSF48726">
    <property type="entry name" value="Immunoglobulin"/>
    <property type="match status" value="3"/>
</dbReference>
<evidence type="ECO:0000256" key="3">
    <source>
        <dbReference type="ARBA" id="ARBA00022553"/>
    </source>
</evidence>
<dbReference type="InterPro" id="IPR052385">
    <property type="entry name" value="Obscurin/Obscurin-like_Reg"/>
</dbReference>
<comment type="subcellular location">
    <subcellularLocation>
        <location evidence="1">Cytoplasm</location>
    </subcellularLocation>
</comment>
<dbReference type="PANTHER" id="PTHR35971">
    <property type="entry name" value="SI:DKEY-31G6.6"/>
    <property type="match status" value="1"/>
</dbReference>
<keyword evidence="4" id="KW-1015">Disulfide bond</keyword>
<dbReference type="SMART" id="SM00409">
    <property type="entry name" value="IG"/>
    <property type="match status" value="3"/>
</dbReference>
<dbReference type="SMART" id="SM00408">
    <property type="entry name" value="IGc2"/>
    <property type="match status" value="3"/>
</dbReference>
<keyword evidence="3" id="KW-0597">Phosphoprotein</keyword>
<dbReference type="InterPro" id="IPR013783">
    <property type="entry name" value="Ig-like_fold"/>
</dbReference>
<keyword evidence="2" id="KW-0963">Cytoplasm</keyword>
<feature type="domain" description="Ig-like" evidence="5">
    <location>
        <begin position="119"/>
        <end position="189"/>
    </location>
</feature>
<feature type="domain" description="Ig-like" evidence="5">
    <location>
        <begin position="192"/>
        <end position="276"/>
    </location>
</feature>
<dbReference type="InterPro" id="IPR036179">
    <property type="entry name" value="Ig-like_dom_sf"/>
</dbReference>
<sequence>KGEMYLHENVFLDFIVCWSFLEPPIKFLQELKNIQVQEGGGVTLCCELSKPGTPVQWKKGNKVLTSGEKYQMKQSGSLVELLIRKSQPEDSGTYKESDAGKYTCKTQDSQSTAELTVKGKMEILQNQQVEEENNLTLSCELSKPGLAVEWRKGEELLKNNFKYHIKDRNSIMDLTIKNTQLEDSGLYSCNYGDVKTTELQGVEVEEGGSASLYCELSKLGVPIQWKKNRMALRASRKYEMRQNGCFLQLHINNLKLEDSGSYSCQAGSAETTATLTVQGISTSWSLHLRTVAVCECGNLLYMVTFIVSARCNSWKPIFK</sequence>
<evidence type="ECO:0000313" key="7">
    <source>
        <dbReference type="Proteomes" id="UP000261600"/>
    </source>
</evidence>
<reference evidence="6" key="2">
    <citation type="submission" date="2025-09" db="UniProtKB">
        <authorList>
            <consortium name="Ensembl"/>
        </authorList>
    </citation>
    <scope>IDENTIFICATION</scope>
</reference>
<dbReference type="FunFam" id="2.60.40.10:FF:000228">
    <property type="entry name" value="obscurin isoform X4"/>
    <property type="match status" value="2"/>
</dbReference>
<evidence type="ECO:0000313" key="6">
    <source>
        <dbReference type="Ensembl" id="ENSMALP00000020149.1"/>
    </source>
</evidence>
<name>A0A3Q3JKN6_MONAL</name>
<dbReference type="Proteomes" id="UP000261600">
    <property type="component" value="Unplaced"/>
</dbReference>
<accession>A0A3Q3JKN6</accession>
<evidence type="ECO:0000256" key="1">
    <source>
        <dbReference type="ARBA" id="ARBA00004496"/>
    </source>
</evidence>